<dbReference type="AlphaFoldDB" id="A0A8H3ELZ1"/>
<dbReference type="PANTHER" id="PTHR46411">
    <property type="entry name" value="FAMILY ATPASE, PUTATIVE-RELATED"/>
    <property type="match status" value="1"/>
</dbReference>
<accession>A0A8H3ELZ1</accession>
<name>A0A8H3ELZ1_9LECA</name>
<feature type="domain" description="AAA+ ATPase" evidence="2">
    <location>
        <begin position="539"/>
        <end position="669"/>
    </location>
</feature>
<dbReference type="InterPro" id="IPR003593">
    <property type="entry name" value="AAA+_ATPase"/>
</dbReference>
<dbReference type="InterPro" id="IPR054289">
    <property type="entry name" value="DUF7025"/>
</dbReference>
<evidence type="ECO:0000313" key="4">
    <source>
        <dbReference type="Proteomes" id="UP000664521"/>
    </source>
</evidence>
<feature type="compositionally biased region" description="Polar residues" evidence="1">
    <location>
        <begin position="86"/>
        <end position="95"/>
    </location>
</feature>
<feature type="compositionally biased region" description="Polar residues" evidence="1">
    <location>
        <begin position="39"/>
        <end position="55"/>
    </location>
</feature>
<dbReference type="SUPFAM" id="SSF52540">
    <property type="entry name" value="P-loop containing nucleoside triphosphate hydrolases"/>
    <property type="match status" value="1"/>
</dbReference>
<dbReference type="OrthoDB" id="10042665at2759"/>
<reference evidence="3" key="1">
    <citation type="submission" date="2021-03" db="EMBL/GenBank/DDBJ databases">
        <authorList>
            <person name="Tagirdzhanova G."/>
        </authorList>
    </citation>
    <scope>NUCLEOTIDE SEQUENCE</scope>
</reference>
<dbReference type="CDD" id="cd19481">
    <property type="entry name" value="RecA-like_protease"/>
    <property type="match status" value="1"/>
</dbReference>
<organism evidence="3 4">
    <name type="scientific">Heterodermia speciosa</name>
    <dbReference type="NCBI Taxonomy" id="116794"/>
    <lineage>
        <taxon>Eukaryota</taxon>
        <taxon>Fungi</taxon>
        <taxon>Dikarya</taxon>
        <taxon>Ascomycota</taxon>
        <taxon>Pezizomycotina</taxon>
        <taxon>Lecanoromycetes</taxon>
        <taxon>OSLEUM clade</taxon>
        <taxon>Lecanoromycetidae</taxon>
        <taxon>Caliciales</taxon>
        <taxon>Physciaceae</taxon>
        <taxon>Heterodermia</taxon>
    </lineage>
</organism>
<dbReference type="InterPro" id="IPR027417">
    <property type="entry name" value="P-loop_NTPase"/>
</dbReference>
<evidence type="ECO:0000259" key="2">
    <source>
        <dbReference type="SMART" id="SM00382"/>
    </source>
</evidence>
<comment type="caution">
    <text evidence="3">The sequence shown here is derived from an EMBL/GenBank/DDBJ whole genome shotgun (WGS) entry which is preliminary data.</text>
</comment>
<dbReference type="SMART" id="SM00382">
    <property type="entry name" value="AAA"/>
    <property type="match status" value="1"/>
</dbReference>
<dbReference type="GO" id="GO:0016887">
    <property type="term" value="F:ATP hydrolysis activity"/>
    <property type="evidence" value="ECO:0007669"/>
    <property type="project" value="InterPro"/>
</dbReference>
<proteinExistence type="predicted"/>
<dbReference type="GO" id="GO:0005524">
    <property type="term" value="F:ATP binding"/>
    <property type="evidence" value="ECO:0007669"/>
    <property type="project" value="InterPro"/>
</dbReference>
<dbReference type="Pfam" id="PF00004">
    <property type="entry name" value="AAA"/>
    <property type="match status" value="1"/>
</dbReference>
<dbReference type="Proteomes" id="UP000664521">
    <property type="component" value="Unassembled WGS sequence"/>
</dbReference>
<keyword evidence="4" id="KW-1185">Reference proteome</keyword>
<sequence length="766" mass="86411">MKLTILQDKFANLEEKFNSLLEKEITNGEGAVSDKDTDTSVNADTTDGKKTQNTPEVKETGPVSRASILINKYDPASGERKDEQPSETTPDVTKVQATSHAFILRKFVGTGGEENSGELEIVDRDLWKLLKELLGHYPYHTFQGDPVTVISPYEPFIFNWNKLERAAKESRIDGKDEQARMDLGLLLDTLSNGSGDPKLDKYLKARDSSKEQKIVTFESLWTLFPPGSLVYGKMFLGQDQVFIVQDNSRPWPRNTSEPSPWTLECWTYDWDGKTFKRRALVLEIESFESSKPITSLPFYPVDYHPDPEELKRRLVDRGGKYKRLCTAKQGSRMFDYEGKAILAKRGFSDVSGDNDEGMTTSSYDYDLGNWEKAPQTASLGANKAASKTTYVDGRVMVDFESYFNFGPKSATLGDRIVYPDSRECQCLDCQGNTVWDSVYRNRFDKDAHQAEWEEEQFMLCPPRVLAYILSDKQWAQLMVTGLRDIPKKGDDRSWDRVKLADGDKTKDMILNLVKGHGTSNSTDDDGGLVVDDIVEKKGKGLVILLYGLPGVGKTSTAETVAIAARKPLFPISVADVGTEAKKVEANLSRLFALATSWQAILLIDEADVFLESRGKGASSSTERNALVSVFLRFLDYYQGILMLTTNQIAHFDVAVQSRIHVAIKYSKLSPQQTMDIFMGFLNPLIKRDRVHDIDEIKEWIEDDVYEVGLDGRQIRNILTSALGLARAGRKTKLEKKDLKMILDNLRAYKRDTVVQFEKYRNSQEPS</sequence>
<feature type="compositionally biased region" description="Basic and acidic residues" evidence="1">
    <location>
        <begin position="26"/>
        <end position="38"/>
    </location>
</feature>
<dbReference type="Gene3D" id="3.40.50.300">
    <property type="entry name" value="P-loop containing nucleotide triphosphate hydrolases"/>
    <property type="match status" value="1"/>
</dbReference>
<dbReference type="EMBL" id="CAJPDS010000008">
    <property type="protein sequence ID" value="CAF9909641.1"/>
    <property type="molecule type" value="Genomic_DNA"/>
</dbReference>
<dbReference type="PANTHER" id="PTHR46411:SF4">
    <property type="entry name" value="AAA+ ATPASE DOMAIN-CONTAINING PROTEIN"/>
    <property type="match status" value="1"/>
</dbReference>
<evidence type="ECO:0000256" key="1">
    <source>
        <dbReference type="SAM" id="MobiDB-lite"/>
    </source>
</evidence>
<feature type="region of interest" description="Disordered" evidence="1">
    <location>
        <begin position="26"/>
        <end position="95"/>
    </location>
</feature>
<dbReference type="InterPro" id="IPR003959">
    <property type="entry name" value="ATPase_AAA_core"/>
</dbReference>
<protein>
    <recommendedName>
        <fullName evidence="2">AAA+ ATPase domain-containing protein</fullName>
    </recommendedName>
</protein>
<evidence type="ECO:0000313" key="3">
    <source>
        <dbReference type="EMBL" id="CAF9909641.1"/>
    </source>
</evidence>
<gene>
    <name evidence="3" type="ORF">HETSPECPRED_009484</name>
</gene>
<dbReference type="Pfam" id="PF22942">
    <property type="entry name" value="DUF7025"/>
    <property type="match status" value="1"/>
</dbReference>